<evidence type="ECO:0000256" key="8">
    <source>
        <dbReference type="RuleBase" id="RU003699"/>
    </source>
</evidence>
<dbReference type="NCBIfam" id="NF003717">
    <property type="entry name" value="PRK05327.1"/>
    <property type="match status" value="1"/>
</dbReference>
<dbReference type="SUPFAM" id="SSF55174">
    <property type="entry name" value="Alpha-L RNA-binding motif"/>
    <property type="match status" value="1"/>
</dbReference>
<organism evidence="11 12">
    <name type="scientific">Candidatus Sungbacteria bacterium RIFCSPHIGHO2_01_FULL_50_25</name>
    <dbReference type="NCBI Taxonomy" id="1802265"/>
    <lineage>
        <taxon>Bacteria</taxon>
        <taxon>Candidatus Sungiibacteriota</taxon>
    </lineage>
</organism>
<evidence type="ECO:0000256" key="5">
    <source>
        <dbReference type="ARBA" id="ARBA00023274"/>
    </source>
</evidence>
<name>A0A1G2KEC0_9BACT</name>
<dbReference type="GO" id="GO:0019843">
    <property type="term" value="F:rRNA binding"/>
    <property type="evidence" value="ECO:0007669"/>
    <property type="project" value="UniProtKB-UniRule"/>
</dbReference>
<keyword evidence="5 7" id="KW-0687">Ribonucleoprotein</keyword>
<dbReference type="InterPro" id="IPR018079">
    <property type="entry name" value="Ribosomal_uS4_CS"/>
</dbReference>
<comment type="subunit">
    <text evidence="7">Part of the 30S ribosomal subunit. Contacts protein S5. The interaction surface between S4 and S5 is involved in control of translational fidelity.</text>
</comment>
<dbReference type="InterPro" id="IPR022801">
    <property type="entry name" value="Ribosomal_uS4"/>
</dbReference>
<dbReference type="GO" id="GO:0015935">
    <property type="term" value="C:small ribosomal subunit"/>
    <property type="evidence" value="ECO:0007669"/>
    <property type="project" value="InterPro"/>
</dbReference>
<evidence type="ECO:0000313" key="12">
    <source>
        <dbReference type="Proteomes" id="UP000178574"/>
    </source>
</evidence>
<dbReference type="AlphaFoldDB" id="A0A1G2KEC0"/>
<dbReference type="GO" id="GO:0003735">
    <property type="term" value="F:structural constituent of ribosome"/>
    <property type="evidence" value="ECO:0007669"/>
    <property type="project" value="InterPro"/>
</dbReference>
<dbReference type="PROSITE" id="PS00632">
    <property type="entry name" value="RIBOSOMAL_S4"/>
    <property type="match status" value="1"/>
</dbReference>
<dbReference type="Gene3D" id="3.10.290.10">
    <property type="entry name" value="RNA-binding S4 domain"/>
    <property type="match status" value="1"/>
</dbReference>
<dbReference type="InterPro" id="IPR002942">
    <property type="entry name" value="S4_RNA-bd"/>
</dbReference>
<evidence type="ECO:0000256" key="1">
    <source>
        <dbReference type="ARBA" id="ARBA00007465"/>
    </source>
</evidence>
<proteinExistence type="inferred from homology"/>
<dbReference type="GO" id="GO:0006412">
    <property type="term" value="P:translation"/>
    <property type="evidence" value="ECO:0007669"/>
    <property type="project" value="UniProtKB-UniRule"/>
</dbReference>
<evidence type="ECO:0000259" key="10">
    <source>
        <dbReference type="SMART" id="SM01390"/>
    </source>
</evidence>
<dbReference type="FunFam" id="3.10.290.10:FF:000001">
    <property type="entry name" value="30S ribosomal protein S4"/>
    <property type="match status" value="1"/>
</dbReference>
<gene>
    <name evidence="7" type="primary">rpsD</name>
    <name evidence="11" type="ORF">A2847_00780</name>
</gene>
<dbReference type="EMBL" id="MHQD01000005">
    <property type="protein sequence ID" value="OGZ96861.1"/>
    <property type="molecule type" value="Genomic_DNA"/>
</dbReference>
<evidence type="ECO:0000256" key="2">
    <source>
        <dbReference type="ARBA" id="ARBA00022730"/>
    </source>
</evidence>
<dbReference type="Gene3D" id="1.10.1050.10">
    <property type="entry name" value="Ribosomal Protein S4 Delta 41, Chain A, domain 1"/>
    <property type="match status" value="1"/>
</dbReference>
<dbReference type="Pfam" id="PF01479">
    <property type="entry name" value="S4"/>
    <property type="match status" value="1"/>
</dbReference>
<protein>
    <recommendedName>
        <fullName evidence="6 7">Small ribosomal subunit protein uS4</fullName>
    </recommendedName>
</protein>
<dbReference type="PANTHER" id="PTHR11831:SF4">
    <property type="entry name" value="SMALL RIBOSOMAL SUBUNIT PROTEIN US4M"/>
    <property type="match status" value="1"/>
</dbReference>
<dbReference type="Proteomes" id="UP000178574">
    <property type="component" value="Unassembled WGS sequence"/>
</dbReference>
<evidence type="ECO:0000313" key="11">
    <source>
        <dbReference type="EMBL" id="OGZ96861.1"/>
    </source>
</evidence>
<sequence>MPRTLEKRERSLGEKLFLKGDRCSGAKCVMVRRNYPPGIHGKRKRRAGSEYGTLLTEKQKVRFTYGVDDATIRRYSKEATLKKGVFSSNFWRILESRLDNVVFRLGFSVSRRAAQQVIVHGHICIHGKAVTIPSYRVRAGEVISIKERALAGGSFSDLENRLKKHQAPLWLELDSSKKTGTVLRAPEVEELETIFDVTKIKELYSR</sequence>
<feature type="domain" description="RNA-binding S4" evidence="9">
    <location>
        <begin position="96"/>
        <end position="154"/>
    </location>
</feature>
<dbReference type="CDD" id="cd00165">
    <property type="entry name" value="S4"/>
    <property type="match status" value="1"/>
</dbReference>
<feature type="domain" description="Small ribosomal subunit protein uS4 N-terminal" evidence="10">
    <location>
        <begin position="3"/>
        <end position="95"/>
    </location>
</feature>
<dbReference type="GO" id="GO:0042274">
    <property type="term" value="P:ribosomal small subunit biogenesis"/>
    <property type="evidence" value="ECO:0007669"/>
    <property type="project" value="TreeGrafter"/>
</dbReference>
<dbReference type="Pfam" id="PF00163">
    <property type="entry name" value="Ribosomal_S4"/>
    <property type="match status" value="1"/>
</dbReference>
<dbReference type="HAMAP" id="MF_01306_B">
    <property type="entry name" value="Ribosomal_uS4_B"/>
    <property type="match status" value="1"/>
</dbReference>
<dbReference type="NCBIfam" id="TIGR01017">
    <property type="entry name" value="rpsD_bact"/>
    <property type="match status" value="1"/>
</dbReference>
<keyword evidence="4 7" id="KW-0689">Ribosomal protein</keyword>
<dbReference type="InterPro" id="IPR005709">
    <property type="entry name" value="Ribosomal_uS4_bac-type"/>
</dbReference>
<dbReference type="PROSITE" id="PS50889">
    <property type="entry name" value="S4"/>
    <property type="match status" value="1"/>
</dbReference>
<comment type="function">
    <text evidence="7">With S5 and S12 plays an important role in translational accuracy.</text>
</comment>
<comment type="similarity">
    <text evidence="1 7 8">Belongs to the universal ribosomal protein uS4 family.</text>
</comment>
<comment type="function">
    <text evidence="7">One of the primary rRNA binding proteins, it binds directly to 16S rRNA where it nucleates assembly of the body of the 30S subunit.</text>
</comment>
<keyword evidence="2 7" id="KW-0699">rRNA-binding</keyword>
<keyword evidence="3 7" id="KW-0694">RNA-binding</keyword>
<evidence type="ECO:0000256" key="3">
    <source>
        <dbReference type="ARBA" id="ARBA00022884"/>
    </source>
</evidence>
<reference evidence="11 12" key="1">
    <citation type="journal article" date="2016" name="Nat. Commun.">
        <title>Thousands of microbial genomes shed light on interconnected biogeochemical processes in an aquifer system.</title>
        <authorList>
            <person name="Anantharaman K."/>
            <person name="Brown C.T."/>
            <person name="Hug L.A."/>
            <person name="Sharon I."/>
            <person name="Castelle C.J."/>
            <person name="Probst A.J."/>
            <person name="Thomas B.C."/>
            <person name="Singh A."/>
            <person name="Wilkins M.J."/>
            <person name="Karaoz U."/>
            <person name="Brodie E.L."/>
            <person name="Williams K.H."/>
            <person name="Hubbard S.S."/>
            <person name="Banfield J.F."/>
        </authorList>
    </citation>
    <scope>NUCLEOTIDE SEQUENCE [LARGE SCALE GENOMIC DNA]</scope>
</reference>
<dbReference type="InterPro" id="IPR036986">
    <property type="entry name" value="S4_RNA-bd_sf"/>
</dbReference>
<evidence type="ECO:0000256" key="4">
    <source>
        <dbReference type="ARBA" id="ARBA00022980"/>
    </source>
</evidence>
<accession>A0A1G2KEC0</accession>
<evidence type="ECO:0000259" key="9">
    <source>
        <dbReference type="SMART" id="SM00363"/>
    </source>
</evidence>
<evidence type="ECO:0000256" key="7">
    <source>
        <dbReference type="HAMAP-Rule" id="MF_01306"/>
    </source>
</evidence>
<dbReference type="SMART" id="SM01390">
    <property type="entry name" value="Ribosomal_S4"/>
    <property type="match status" value="1"/>
</dbReference>
<dbReference type="InterPro" id="IPR001912">
    <property type="entry name" value="Ribosomal_uS4_N"/>
</dbReference>
<evidence type="ECO:0000256" key="6">
    <source>
        <dbReference type="ARBA" id="ARBA00035254"/>
    </source>
</evidence>
<dbReference type="SMART" id="SM00363">
    <property type="entry name" value="S4"/>
    <property type="match status" value="1"/>
</dbReference>
<comment type="caution">
    <text evidence="11">The sequence shown here is derived from an EMBL/GenBank/DDBJ whole genome shotgun (WGS) entry which is preliminary data.</text>
</comment>
<dbReference type="PANTHER" id="PTHR11831">
    <property type="entry name" value="30S 40S RIBOSOMAL PROTEIN"/>
    <property type="match status" value="1"/>
</dbReference>